<keyword evidence="2" id="KW-1185">Reference proteome</keyword>
<dbReference type="Proteomes" id="UP000053070">
    <property type="component" value="Unassembled WGS sequence"/>
</dbReference>
<sequence>MALDASSADEQREAEIIRALEEMSVFAGNVLLAEDGSGRADYSVVDSEWITYETHWHTGQLIWGLLETGLVLDRPDLIDKARRGGDWWVSTEFAGEHPLAGLVWAAHGDRLGDLINWTTISDGTPGLFALSRATGDARYANSATRSGRWLWDNTRVPDDIPGGEWLFYNIIEPQTGLVYRDWDVHTQGVPRDPERAARETLPINRMARPNIEGFLFEDMCRHTGEQAWCDRFLAQSDSVLERQHESGLWLNFEPNNADGSQVHPRFNVWNAEALLQAYEISGDRRYLEGAARTARWAQSVMRNDGTLYYRTTVDGETNGAEVTGSSVAFNGILMLRLKEYGYAEFDETIDTLADWIIRNRFASDHPDPNLAGAVINTRQKQRGGGLQLLNRDVGTTFALRFLSLYLRDMRGEDVNAYLTREAS</sequence>
<dbReference type="SUPFAM" id="SSF48239">
    <property type="entry name" value="Terpenoid cyclases/Protein prenyltransferases"/>
    <property type="match status" value="1"/>
</dbReference>
<accession>A0A0G9MSM1</accession>
<evidence type="ECO:0000313" key="1">
    <source>
        <dbReference type="EMBL" id="KLE33706.1"/>
    </source>
</evidence>
<dbReference type="KEGG" id="egn:BMF35_a0061"/>
<dbReference type="InterPro" id="IPR008928">
    <property type="entry name" value="6-hairpin_glycosidase_sf"/>
</dbReference>
<gene>
    <name evidence="1" type="ORF">AAW01_05300</name>
</gene>
<protein>
    <submittedName>
        <fullName evidence="1">Uncharacterized protein</fullName>
    </submittedName>
</protein>
<dbReference type="EMBL" id="LBHC01000001">
    <property type="protein sequence ID" value="KLE33706.1"/>
    <property type="molecule type" value="Genomic_DNA"/>
</dbReference>
<reference evidence="1 2" key="1">
    <citation type="submission" date="2015-04" db="EMBL/GenBank/DDBJ databases">
        <title>The draft genome sequence of Erythrobacr gangjinensis K7-2.</title>
        <authorList>
            <person name="Zhuang L."/>
            <person name="Liu Y."/>
            <person name="Shao Z."/>
        </authorList>
    </citation>
    <scope>NUCLEOTIDE SEQUENCE [LARGE SCALE GENOMIC DNA]</scope>
    <source>
        <strain evidence="1 2">K7-2</strain>
    </source>
</reference>
<dbReference type="PATRIC" id="fig|502682.8.peg.1086"/>
<dbReference type="GO" id="GO:0005975">
    <property type="term" value="P:carbohydrate metabolic process"/>
    <property type="evidence" value="ECO:0007669"/>
    <property type="project" value="InterPro"/>
</dbReference>
<dbReference type="STRING" id="502682.BMF35_a0061"/>
<organism evidence="1 2">
    <name type="scientific">Aurantiacibacter gangjinensis</name>
    <dbReference type="NCBI Taxonomy" id="502682"/>
    <lineage>
        <taxon>Bacteria</taxon>
        <taxon>Pseudomonadati</taxon>
        <taxon>Pseudomonadota</taxon>
        <taxon>Alphaproteobacteria</taxon>
        <taxon>Sphingomonadales</taxon>
        <taxon>Erythrobacteraceae</taxon>
        <taxon>Aurantiacibacter</taxon>
    </lineage>
</organism>
<dbReference type="AlphaFoldDB" id="A0A0G9MSM1"/>
<comment type="caution">
    <text evidence="1">The sequence shown here is derived from an EMBL/GenBank/DDBJ whole genome shotgun (WGS) entry which is preliminary data.</text>
</comment>
<proteinExistence type="predicted"/>
<evidence type="ECO:0000313" key="2">
    <source>
        <dbReference type="Proteomes" id="UP000053070"/>
    </source>
</evidence>
<name>A0A0G9MSM1_9SPHN</name>
<dbReference type="SUPFAM" id="SSF48208">
    <property type="entry name" value="Six-hairpin glycosidases"/>
    <property type="match status" value="1"/>
</dbReference>
<dbReference type="InterPro" id="IPR008930">
    <property type="entry name" value="Terpenoid_cyclase/PrenylTrfase"/>
</dbReference>